<dbReference type="AlphaFoldDB" id="A0A6G1J7X5"/>
<organism evidence="1 2">
    <name type="scientific">Lentithecium fluviatile CBS 122367</name>
    <dbReference type="NCBI Taxonomy" id="1168545"/>
    <lineage>
        <taxon>Eukaryota</taxon>
        <taxon>Fungi</taxon>
        <taxon>Dikarya</taxon>
        <taxon>Ascomycota</taxon>
        <taxon>Pezizomycotina</taxon>
        <taxon>Dothideomycetes</taxon>
        <taxon>Pleosporomycetidae</taxon>
        <taxon>Pleosporales</taxon>
        <taxon>Massarineae</taxon>
        <taxon>Lentitheciaceae</taxon>
        <taxon>Lentithecium</taxon>
    </lineage>
</organism>
<reference evidence="1" key="1">
    <citation type="journal article" date="2020" name="Stud. Mycol.">
        <title>101 Dothideomycetes genomes: a test case for predicting lifestyles and emergence of pathogens.</title>
        <authorList>
            <person name="Haridas S."/>
            <person name="Albert R."/>
            <person name="Binder M."/>
            <person name="Bloem J."/>
            <person name="Labutti K."/>
            <person name="Salamov A."/>
            <person name="Andreopoulos B."/>
            <person name="Baker S."/>
            <person name="Barry K."/>
            <person name="Bills G."/>
            <person name="Bluhm B."/>
            <person name="Cannon C."/>
            <person name="Castanera R."/>
            <person name="Culley D."/>
            <person name="Daum C."/>
            <person name="Ezra D."/>
            <person name="Gonzalez J."/>
            <person name="Henrissat B."/>
            <person name="Kuo A."/>
            <person name="Liang C."/>
            <person name="Lipzen A."/>
            <person name="Lutzoni F."/>
            <person name="Magnuson J."/>
            <person name="Mondo S."/>
            <person name="Nolan M."/>
            <person name="Ohm R."/>
            <person name="Pangilinan J."/>
            <person name="Park H.-J."/>
            <person name="Ramirez L."/>
            <person name="Alfaro M."/>
            <person name="Sun H."/>
            <person name="Tritt A."/>
            <person name="Yoshinaga Y."/>
            <person name="Zwiers L.-H."/>
            <person name="Turgeon B."/>
            <person name="Goodwin S."/>
            <person name="Spatafora J."/>
            <person name="Crous P."/>
            <person name="Grigoriev I."/>
        </authorList>
    </citation>
    <scope>NUCLEOTIDE SEQUENCE</scope>
    <source>
        <strain evidence="1">CBS 122367</strain>
    </source>
</reference>
<dbReference type="EMBL" id="MU005577">
    <property type="protein sequence ID" value="KAF2686293.1"/>
    <property type="molecule type" value="Genomic_DNA"/>
</dbReference>
<evidence type="ECO:0000313" key="1">
    <source>
        <dbReference type="EMBL" id="KAF2686293.1"/>
    </source>
</evidence>
<sequence>MAAEAARARGIGVVKGAECGVRADGVGVKGDGGLVGVEARGETAIQRARSTRDLIGYHVQDRAYSPSKKCPLRIGDARIAAWQHATLDAAHRCCRQWLGVNVAQARQQRRSQVASCPTAVPESDIETPVVPVALIHRPRGQARPSMDARESFHYCA</sequence>
<proteinExistence type="predicted"/>
<accession>A0A6G1J7X5</accession>
<dbReference type="Proteomes" id="UP000799291">
    <property type="component" value="Unassembled WGS sequence"/>
</dbReference>
<gene>
    <name evidence="1" type="ORF">K458DRAFT_387302</name>
</gene>
<evidence type="ECO:0000313" key="2">
    <source>
        <dbReference type="Proteomes" id="UP000799291"/>
    </source>
</evidence>
<protein>
    <submittedName>
        <fullName evidence="1">Uncharacterized protein</fullName>
    </submittedName>
</protein>
<keyword evidence="2" id="KW-1185">Reference proteome</keyword>
<name>A0A6G1J7X5_9PLEO</name>